<keyword evidence="1" id="KW-1133">Transmembrane helix</keyword>
<evidence type="ECO:0000313" key="3">
    <source>
        <dbReference type="Proteomes" id="UP001172082"/>
    </source>
</evidence>
<dbReference type="EMBL" id="JAUJEA010000005">
    <property type="protein sequence ID" value="MDN5202696.1"/>
    <property type="molecule type" value="Genomic_DNA"/>
</dbReference>
<dbReference type="Proteomes" id="UP001172082">
    <property type="component" value="Unassembled WGS sequence"/>
</dbReference>
<protein>
    <submittedName>
        <fullName evidence="2">Uncharacterized protein</fullName>
    </submittedName>
</protein>
<evidence type="ECO:0000313" key="2">
    <source>
        <dbReference type="EMBL" id="MDN5202696.1"/>
    </source>
</evidence>
<name>A0ABT8KPN7_9BACT</name>
<keyword evidence="1" id="KW-0812">Transmembrane</keyword>
<accession>A0ABT8KPN7</accession>
<sequence>MDRKKKIRILVGAQIVSALTWAVVIVGCSHQLEGTGGYEQIFNILIVGASTHFLLISSLIAELLPGGKKDNPPKVV</sequence>
<keyword evidence="3" id="KW-1185">Reference proteome</keyword>
<feature type="transmembrane region" description="Helical" evidence="1">
    <location>
        <begin position="7"/>
        <end position="32"/>
    </location>
</feature>
<organism evidence="2 3">
    <name type="scientific">Splendidivirga corallicola</name>
    <dbReference type="NCBI Taxonomy" id="3051826"/>
    <lineage>
        <taxon>Bacteria</taxon>
        <taxon>Pseudomonadati</taxon>
        <taxon>Bacteroidota</taxon>
        <taxon>Cytophagia</taxon>
        <taxon>Cytophagales</taxon>
        <taxon>Splendidivirgaceae</taxon>
        <taxon>Splendidivirga</taxon>
    </lineage>
</organism>
<evidence type="ECO:0000256" key="1">
    <source>
        <dbReference type="SAM" id="Phobius"/>
    </source>
</evidence>
<reference evidence="2" key="1">
    <citation type="submission" date="2023-06" db="EMBL/GenBank/DDBJ databases">
        <title>Genomic of Parafulvivirga corallium.</title>
        <authorList>
            <person name="Wang G."/>
        </authorList>
    </citation>
    <scope>NUCLEOTIDE SEQUENCE</scope>
    <source>
        <strain evidence="2">BMA10</strain>
    </source>
</reference>
<dbReference type="PROSITE" id="PS51257">
    <property type="entry name" value="PROKAR_LIPOPROTEIN"/>
    <property type="match status" value="1"/>
</dbReference>
<keyword evidence="1" id="KW-0472">Membrane</keyword>
<comment type="caution">
    <text evidence="2">The sequence shown here is derived from an EMBL/GenBank/DDBJ whole genome shotgun (WGS) entry which is preliminary data.</text>
</comment>
<feature type="transmembrane region" description="Helical" evidence="1">
    <location>
        <begin position="44"/>
        <end position="64"/>
    </location>
</feature>
<proteinExistence type="predicted"/>
<gene>
    <name evidence="2" type="ORF">QQ008_15005</name>
</gene>
<dbReference type="RefSeq" id="WP_346752718.1">
    <property type="nucleotide sequence ID" value="NZ_JAUJEA010000005.1"/>
</dbReference>